<protein>
    <submittedName>
        <fullName evidence="1">Uncharacterized protein</fullName>
    </submittedName>
</protein>
<evidence type="ECO:0000313" key="2">
    <source>
        <dbReference type="Proteomes" id="UP000278475"/>
    </source>
</evidence>
<proteinExistence type="predicted"/>
<organism evidence="1 2">
    <name type="scientific">Thermoproteota archaeon</name>
    <dbReference type="NCBI Taxonomy" id="2056631"/>
    <lineage>
        <taxon>Archaea</taxon>
        <taxon>Thermoproteota</taxon>
    </lineage>
</organism>
<dbReference type="Proteomes" id="UP000278475">
    <property type="component" value="Unassembled WGS sequence"/>
</dbReference>
<gene>
    <name evidence="1" type="ORF">DRJ31_07850</name>
</gene>
<dbReference type="AlphaFoldDB" id="A0A497ELZ2"/>
<accession>A0A497ELZ2</accession>
<sequence>MVIYYCDEVGCKEIHSVLDSPNVSITISESSVAERLLFTEIEPPYSSADATPFLPRPDEKWSLLLGQIKDKIGKDEEVI</sequence>
<name>A0A497ELZ2_9CREN</name>
<comment type="caution">
    <text evidence="1">The sequence shown here is derived from an EMBL/GenBank/DDBJ whole genome shotgun (WGS) entry which is preliminary data.</text>
</comment>
<evidence type="ECO:0000313" key="1">
    <source>
        <dbReference type="EMBL" id="RLE48105.1"/>
    </source>
</evidence>
<dbReference type="EMBL" id="QMQV01000090">
    <property type="protein sequence ID" value="RLE48105.1"/>
    <property type="molecule type" value="Genomic_DNA"/>
</dbReference>
<reference evidence="1 2" key="1">
    <citation type="submission" date="2018-06" db="EMBL/GenBank/DDBJ databases">
        <title>Extensive metabolic versatility and redundancy in microbially diverse, dynamic hydrothermal sediments.</title>
        <authorList>
            <person name="Dombrowski N."/>
            <person name="Teske A."/>
            <person name="Baker B.J."/>
        </authorList>
    </citation>
    <scope>NUCLEOTIDE SEQUENCE [LARGE SCALE GENOMIC DNA]</scope>
    <source>
        <strain evidence="1">B66_G16</strain>
    </source>
</reference>